<dbReference type="InterPro" id="IPR011761">
    <property type="entry name" value="ATP-grasp"/>
</dbReference>
<reference evidence="3" key="1">
    <citation type="submission" date="2023-06" db="EMBL/GenBank/DDBJ databases">
        <authorList>
            <person name="Jiang Y."/>
            <person name="Liu Q."/>
        </authorList>
    </citation>
    <scope>NUCLEOTIDE SEQUENCE</scope>
    <source>
        <strain evidence="3">CGMCC 1.12090</strain>
    </source>
</reference>
<organism evidence="3 4">
    <name type="scientific">Variovorax ginsengisoli</name>
    <dbReference type="NCBI Taxonomy" id="363844"/>
    <lineage>
        <taxon>Bacteria</taxon>
        <taxon>Pseudomonadati</taxon>
        <taxon>Pseudomonadota</taxon>
        <taxon>Betaproteobacteria</taxon>
        <taxon>Burkholderiales</taxon>
        <taxon>Comamonadaceae</taxon>
        <taxon>Variovorax</taxon>
    </lineage>
</organism>
<gene>
    <name evidence="3" type="ORF">Q2T77_18360</name>
</gene>
<dbReference type="EMBL" id="JAUKVY010000013">
    <property type="protein sequence ID" value="MDO1534255.1"/>
    <property type="molecule type" value="Genomic_DNA"/>
</dbReference>
<comment type="caution">
    <text evidence="3">The sequence shown here is derived from an EMBL/GenBank/DDBJ whole genome shotgun (WGS) entry which is preliminary data.</text>
</comment>
<feature type="domain" description="ATP-grasp" evidence="2">
    <location>
        <begin position="487"/>
        <end position="523"/>
    </location>
</feature>
<dbReference type="GO" id="GO:0016874">
    <property type="term" value="F:ligase activity"/>
    <property type="evidence" value="ECO:0007669"/>
    <property type="project" value="UniProtKB-KW"/>
</dbReference>
<dbReference type="PANTHER" id="PTHR42793">
    <property type="entry name" value="COA BINDING DOMAIN CONTAINING PROTEIN"/>
    <property type="match status" value="1"/>
</dbReference>
<dbReference type="InterPro" id="IPR036291">
    <property type="entry name" value="NAD(P)-bd_dom_sf"/>
</dbReference>
<evidence type="ECO:0000259" key="2">
    <source>
        <dbReference type="PROSITE" id="PS50975"/>
    </source>
</evidence>
<dbReference type="SMART" id="SM00881">
    <property type="entry name" value="CoA_binding"/>
    <property type="match status" value="1"/>
</dbReference>
<evidence type="ECO:0000313" key="4">
    <source>
        <dbReference type="Proteomes" id="UP001169027"/>
    </source>
</evidence>
<dbReference type="PROSITE" id="PS50975">
    <property type="entry name" value="ATP_GRASP"/>
    <property type="match status" value="1"/>
</dbReference>
<dbReference type="SUPFAM" id="SSF51735">
    <property type="entry name" value="NAD(P)-binding Rossmann-fold domains"/>
    <property type="match status" value="1"/>
</dbReference>
<dbReference type="Pfam" id="PF13549">
    <property type="entry name" value="ATP-grasp_5"/>
    <property type="match status" value="1"/>
</dbReference>
<dbReference type="InterPro" id="IPR016102">
    <property type="entry name" value="Succinyl-CoA_synth-like"/>
</dbReference>
<proteinExistence type="predicted"/>
<keyword evidence="1" id="KW-0067">ATP-binding</keyword>
<dbReference type="Gene3D" id="3.40.50.720">
    <property type="entry name" value="NAD(P)-binding Rossmann-like Domain"/>
    <property type="match status" value="1"/>
</dbReference>
<dbReference type="InterPro" id="IPR032875">
    <property type="entry name" value="Succ_CoA_lig_flav_dom"/>
</dbReference>
<dbReference type="Gene3D" id="3.40.50.261">
    <property type="entry name" value="Succinyl-CoA synthetase domains"/>
    <property type="match status" value="2"/>
</dbReference>
<keyword evidence="1" id="KW-0547">Nucleotide-binding</keyword>
<keyword evidence="4" id="KW-1185">Reference proteome</keyword>
<accession>A0ABT8S680</accession>
<dbReference type="SUPFAM" id="SSF52210">
    <property type="entry name" value="Succinyl-CoA synthetase domains"/>
    <property type="match status" value="2"/>
</dbReference>
<keyword evidence="3" id="KW-0436">Ligase</keyword>
<dbReference type="SUPFAM" id="SSF56059">
    <property type="entry name" value="Glutathione synthetase ATP-binding domain-like"/>
    <property type="match status" value="1"/>
</dbReference>
<evidence type="ECO:0000313" key="3">
    <source>
        <dbReference type="EMBL" id="MDO1534255.1"/>
    </source>
</evidence>
<dbReference type="Pfam" id="PF13380">
    <property type="entry name" value="CoA_binding_2"/>
    <property type="match status" value="1"/>
</dbReference>
<dbReference type="InterPro" id="IPR013815">
    <property type="entry name" value="ATP_grasp_subdomain_1"/>
</dbReference>
<sequence>MHSLHPLFFPSSVAIIGASSDPERIGGRPLRFLVEAGFAGALYPVNRSGAAEIQGLPAFASLADVPGAVDHAIVAVPVPGVEAALQDCARKGVKVVQVFTAGFAEADAAGAELQARLVRICKEAGMRMVGPNALGLLNPSAKFYATFSTALNGLRPKPGVIGMATQSGAFGSAAYGMATLRGIGLSRVIATGNEADVDVAECIDYLADDADTRVICAALEACKDGARLRAALRKAAAAGKPVVIMKIGRTEVGAAAAATHTGSLAGNDAIYDAVFAECGAHRAASIEEMLDIAHLCAVTGQLPANERIGIMTGSGGIGILMADDASELGMALPPITTGSADALRELLPFAVPANPYDTTAQVTAVPDGVARVLDAMLLPGSPFGTLFAYLAHVGLSPSRFASTEQRMIEIRAAHPDRPLVLVMLSEQGVTERLEAAGVAVFADPSRAVRAVAGAARMARLRREMRSDSPAASGSEPLPQAATEAEAKALLGAAGIPVLPEQTCTSAASAARAADGMGYPVVAKIVSADIPHKTEVGGVLVGLADAGAVAAAYDTLMARAAERAPQARIDGVLIAPMVRGGVETIIGVHMDPVFGPMVMFGLGGTAVELFKDVAFASAPLTPAQAMSLVDAVRSSALLKGWRGGPAYDTRALADALSRLSEFALRHADHLAGIDINPFVVKPQGGVCLDALISMRQAPVNPNPREHA</sequence>
<name>A0ABT8S680_9BURK</name>
<dbReference type="Gene3D" id="3.30.470.20">
    <property type="entry name" value="ATP-grasp fold, B domain"/>
    <property type="match status" value="1"/>
</dbReference>
<evidence type="ECO:0000256" key="1">
    <source>
        <dbReference type="PROSITE-ProRule" id="PRU00409"/>
    </source>
</evidence>
<dbReference type="Proteomes" id="UP001169027">
    <property type="component" value="Unassembled WGS sequence"/>
</dbReference>
<dbReference type="InterPro" id="IPR003781">
    <property type="entry name" value="CoA-bd"/>
</dbReference>
<dbReference type="PANTHER" id="PTHR42793:SF4">
    <property type="entry name" value="BLL6376 PROTEIN"/>
    <property type="match status" value="1"/>
</dbReference>
<dbReference type="Pfam" id="PF13607">
    <property type="entry name" value="Succ_CoA_lig"/>
    <property type="match status" value="1"/>
</dbReference>
<dbReference type="Gene3D" id="3.30.1490.20">
    <property type="entry name" value="ATP-grasp fold, A domain"/>
    <property type="match status" value="1"/>
</dbReference>
<protein>
    <submittedName>
        <fullName evidence="3">Acetate--CoA ligase family protein</fullName>
    </submittedName>
</protein>
<dbReference type="RefSeq" id="WP_301811721.1">
    <property type="nucleotide sequence ID" value="NZ_JAUJZH010000013.1"/>
</dbReference>